<dbReference type="Gene3D" id="2.60.40.640">
    <property type="match status" value="1"/>
</dbReference>
<gene>
    <name evidence="2" type="ORF">MJAP1_000389</name>
</gene>
<feature type="compositionally biased region" description="Polar residues" evidence="1">
    <location>
        <begin position="447"/>
        <end position="472"/>
    </location>
</feature>
<accession>A0AAF0EYK1</accession>
<proteinExistence type="predicted"/>
<feature type="region of interest" description="Disordered" evidence="1">
    <location>
        <begin position="622"/>
        <end position="651"/>
    </location>
</feature>
<feature type="region of interest" description="Disordered" evidence="1">
    <location>
        <begin position="499"/>
        <end position="582"/>
    </location>
</feature>
<dbReference type="AlphaFoldDB" id="A0AAF0EYK1"/>
<evidence type="ECO:0000256" key="1">
    <source>
        <dbReference type="SAM" id="MobiDB-lite"/>
    </source>
</evidence>
<keyword evidence="3" id="KW-1185">Reference proteome</keyword>
<dbReference type="SUPFAM" id="SSF81296">
    <property type="entry name" value="E set domains"/>
    <property type="match status" value="1"/>
</dbReference>
<name>A0AAF0EYK1_9BASI</name>
<organism evidence="2 3">
    <name type="scientific">Malassezia japonica</name>
    <dbReference type="NCBI Taxonomy" id="223818"/>
    <lineage>
        <taxon>Eukaryota</taxon>
        <taxon>Fungi</taxon>
        <taxon>Dikarya</taxon>
        <taxon>Basidiomycota</taxon>
        <taxon>Ustilaginomycotina</taxon>
        <taxon>Malasseziomycetes</taxon>
        <taxon>Malasseziales</taxon>
        <taxon>Malasseziaceae</taxon>
        <taxon>Malassezia</taxon>
    </lineage>
</organism>
<dbReference type="EMBL" id="CP119958">
    <property type="protein sequence ID" value="WFD37445.1"/>
    <property type="molecule type" value="Genomic_DNA"/>
</dbReference>
<dbReference type="Proteomes" id="UP001217754">
    <property type="component" value="Chromosome 1"/>
</dbReference>
<evidence type="ECO:0000313" key="3">
    <source>
        <dbReference type="Proteomes" id="UP001217754"/>
    </source>
</evidence>
<evidence type="ECO:0008006" key="4">
    <source>
        <dbReference type="Google" id="ProtNLM"/>
    </source>
</evidence>
<reference evidence="2" key="1">
    <citation type="submission" date="2023-03" db="EMBL/GenBank/DDBJ databases">
        <title>Mating type loci evolution in Malassezia.</title>
        <authorList>
            <person name="Coelho M.A."/>
        </authorList>
    </citation>
    <scope>NUCLEOTIDE SEQUENCE</scope>
    <source>
        <strain evidence="2">CBS 9431</strain>
    </source>
</reference>
<feature type="compositionally biased region" description="Low complexity" evidence="1">
    <location>
        <begin position="641"/>
        <end position="650"/>
    </location>
</feature>
<dbReference type="RefSeq" id="XP_060120342.1">
    <property type="nucleotide sequence ID" value="XM_060264359.1"/>
</dbReference>
<dbReference type="GeneID" id="85224038"/>
<evidence type="ECO:0000313" key="2">
    <source>
        <dbReference type="EMBL" id="WFD37445.1"/>
    </source>
</evidence>
<feature type="compositionally biased region" description="Low complexity" evidence="1">
    <location>
        <begin position="502"/>
        <end position="529"/>
    </location>
</feature>
<protein>
    <recommendedName>
        <fullName evidence="4">Arrestin-like N-terminal domain-containing protein</fullName>
    </recommendedName>
</protein>
<dbReference type="InterPro" id="IPR014756">
    <property type="entry name" value="Ig_E-set"/>
</dbReference>
<dbReference type="InterPro" id="IPR014752">
    <property type="entry name" value="Arrestin-like_C"/>
</dbReference>
<sequence length="712" mass="76938">MVGASGIAGCEVLLHLTSDIVWVYPPQTPNTPSQDKTLDGVVEIECPSDRMIQGVQIQLRGSQMVGMPSGGTTPKERNQLRWEEHVVLDRTLRFQENDNEGHTVREQGSRGRSLKERIRDKATGLDDPNAVGAVGLFLERGVHDFEFHFIIPAWTAPYERCKYGRTRYTITATALGAGRGGAGVTAQREAFVIQQQTADGGPYPLEMQYHDVHEALGLISIGLTSASLTVGGIATLALVHPNPPPNVNVHLVRVFVEQKYELYNHQTASWVSAPLDKLRVWDIGTLPRTGSAGIPNSPALWAQGVLCAAGIQPSLRLGAAAVKSYPMVQPLEPSLEVDERPLAQVPDAGKYGYRIKTVVRLPDDNRLRPTTARGTRTDIRITHELGVEVLFSRTDVLDDRVDSEMYGQPKVQVFSMAKPVSIPSCAFTFDSIHLPPYSEESPVSCPASPSHTRQRSETSTGASGITTQTRTPPNGGALASEPEWNRLIHSLTNSLSAHTIRSHVSSRTSSRAASRDPSPTRLGFRSRPNSRPPSPPADGPSGATTPVYAVLRPNDLQRPRSGPALVPANDRSAPRNLPAGSPWAVSHLPPRIGESHDMCNCGQPTDRLIEAEERFVEGAPTAPGAWIDTASGSAVPPPWTPTSRPTSPTREWLSSYTSNVVPATVAAKDESPPVERVHSANGSMAHAYLPRTPLGGHNGSSYFGSAYTSPNF</sequence>
<feature type="region of interest" description="Disordered" evidence="1">
    <location>
        <begin position="438"/>
        <end position="480"/>
    </location>
</feature>